<gene>
    <name evidence="2" type="ORF">BG53_01825</name>
</gene>
<dbReference type="GO" id="GO:0004029">
    <property type="term" value="F:aldehyde dehydrogenase (NAD+) activity"/>
    <property type="evidence" value="ECO:0007669"/>
    <property type="project" value="TreeGrafter"/>
</dbReference>
<dbReference type="PANTHER" id="PTHR48079">
    <property type="entry name" value="PROTEIN YEEZ"/>
    <property type="match status" value="1"/>
</dbReference>
<sequence length="308" mass="32728">METKRVFITGVTGAIGGALASYFRERGYEVWGAVRRSADGASLPVAPARTVTIDMAGDGGFRLPERLDAVIHCAAATSERAFDSALCRQINVEGTARLAEASVRAGAKRFIYLSTMSANAGNPSDYAQTKLAAETVVLEKAGSAMEAVILRPGLVISTAPRGIFHKMRRFVEKLPVVPVIGTNANLATVSITDLCRSVESAVDAPGASGLRIDVCAAEAVSLRTIVNHLAAASGRRVCCVTVPYFAALWLAKLAKALRLPLLTEDNVYGLKYARRADTAPLKQVLGMEADKLDRTIALTLGGEGRRLR</sequence>
<protein>
    <recommendedName>
        <fullName evidence="1">NAD-dependent epimerase/dehydratase domain-containing protein</fullName>
    </recommendedName>
</protein>
<dbReference type="AlphaFoldDB" id="A0A9W5S0X1"/>
<dbReference type="Pfam" id="PF01370">
    <property type="entry name" value="Epimerase"/>
    <property type="match status" value="1"/>
</dbReference>
<dbReference type="InterPro" id="IPR036291">
    <property type="entry name" value="NAD(P)-bd_dom_sf"/>
</dbReference>
<accession>A0A9W5S0X1</accession>
<reference evidence="2 3" key="1">
    <citation type="submission" date="2014-02" db="EMBL/GenBank/DDBJ databases">
        <title>Genome sequence of Paenibacillus darwinianus reveals adaptive mechanisms for survival in Antarctic soils.</title>
        <authorList>
            <person name="Dsouza M."/>
            <person name="Taylor M.W."/>
            <person name="Turner S.J."/>
            <person name="Aislabie J."/>
        </authorList>
    </citation>
    <scope>NUCLEOTIDE SEQUENCE [LARGE SCALE GENOMIC DNA]</scope>
    <source>
        <strain evidence="2 3">CE1</strain>
    </source>
</reference>
<dbReference type="Gene3D" id="3.40.50.720">
    <property type="entry name" value="NAD(P)-binding Rossmann-like Domain"/>
    <property type="match status" value="1"/>
</dbReference>
<evidence type="ECO:0000313" key="3">
    <source>
        <dbReference type="Proteomes" id="UP000053750"/>
    </source>
</evidence>
<dbReference type="InterPro" id="IPR001509">
    <property type="entry name" value="Epimerase_deHydtase"/>
</dbReference>
<dbReference type="EMBL" id="JFHU01000124">
    <property type="protein sequence ID" value="EXX88505.1"/>
    <property type="molecule type" value="Genomic_DNA"/>
</dbReference>
<dbReference type="PANTHER" id="PTHR48079:SF6">
    <property type="entry name" value="NAD(P)-BINDING DOMAIN-CONTAINING PROTEIN-RELATED"/>
    <property type="match status" value="1"/>
</dbReference>
<evidence type="ECO:0000313" key="2">
    <source>
        <dbReference type="EMBL" id="EXX88505.1"/>
    </source>
</evidence>
<dbReference type="SUPFAM" id="SSF51735">
    <property type="entry name" value="NAD(P)-binding Rossmann-fold domains"/>
    <property type="match status" value="1"/>
</dbReference>
<comment type="caution">
    <text evidence="2">The sequence shown here is derived from an EMBL/GenBank/DDBJ whole genome shotgun (WGS) entry which is preliminary data.</text>
</comment>
<dbReference type="RefSeq" id="WP_036581693.1">
    <property type="nucleotide sequence ID" value="NZ_KK082213.1"/>
</dbReference>
<organism evidence="2 3">
    <name type="scientific">Paenibacillus darwinianus</name>
    <dbReference type="NCBI Taxonomy" id="1380763"/>
    <lineage>
        <taxon>Bacteria</taxon>
        <taxon>Bacillati</taxon>
        <taxon>Bacillota</taxon>
        <taxon>Bacilli</taxon>
        <taxon>Bacillales</taxon>
        <taxon>Paenibacillaceae</taxon>
        <taxon>Paenibacillus</taxon>
    </lineage>
</organism>
<dbReference type="Proteomes" id="UP000053750">
    <property type="component" value="Unassembled WGS sequence"/>
</dbReference>
<keyword evidence="3" id="KW-1185">Reference proteome</keyword>
<proteinExistence type="predicted"/>
<feature type="domain" description="NAD-dependent epimerase/dehydratase" evidence="1">
    <location>
        <begin position="6"/>
        <end position="172"/>
    </location>
</feature>
<dbReference type="InterPro" id="IPR051783">
    <property type="entry name" value="NAD(P)-dependent_oxidoreduct"/>
</dbReference>
<dbReference type="OrthoDB" id="9808602at2"/>
<name>A0A9W5S0X1_9BACL</name>
<dbReference type="GO" id="GO:0005737">
    <property type="term" value="C:cytoplasm"/>
    <property type="evidence" value="ECO:0007669"/>
    <property type="project" value="TreeGrafter"/>
</dbReference>
<evidence type="ECO:0000259" key="1">
    <source>
        <dbReference type="Pfam" id="PF01370"/>
    </source>
</evidence>